<comment type="subcellular location">
    <subcellularLocation>
        <location evidence="4">Cytoplasm</location>
    </subcellularLocation>
</comment>
<dbReference type="InterPro" id="IPR024969">
    <property type="entry name" value="EIF3F/CSN6-like_C"/>
</dbReference>
<comment type="subunit">
    <text evidence="4">Component of the eukaryotic translation initiation factor 3 (eIF-3) complex.</text>
</comment>
<dbReference type="RefSeq" id="XP_052742251.1">
    <property type="nucleotide sequence ID" value="XM_052886291.1"/>
</dbReference>
<dbReference type="InterPro" id="IPR000555">
    <property type="entry name" value="JAMM/MPN+_dom"/>
</dbReference>
<name>A0ABM3LT59_BICAN</name>
<evidence type="ECO:0000256" key="3">
    <source>
        <dbReference type="ARBA" id="ARBA00022917"/>
    </source>
</evidence>
<dbReference type="InterPro" id="IPR037518">
    <property type="entry name" value="MPN"/>
</dbReference>
<dbReference type="Pfam" id="PF01398">
    <property type="entry name" value="JAB"/>
    <property type="match status" value="1"/>
</dbReference>
<accession>A0ABM3LT59</accession>
<sequence>MALNLTVKVHPVVLFQIVDAYERRNADSHRVIGTLLGTQDKGVVEVTNCFCVPHKEHADQVEAELNYAMDVYELNRRVNASENIVGWWATGNEVTNHSSVIHEYYSRECREPVHVTLDTGLGGARMGLRAYVCVALGVPRGKQGCMFTPVDVGLTHYEPEVVGLQLCQKTMGAGGRARQVQPLADLAQVAEAAARLSALLEQVQAYVEDVLAERAAPNDAVGRQLLELVTALPDLAADSFADAFNSGVKDLLMVVTLAQLIKTQLQLNEKLTLLTSQ</sequence>
<evidence type="ECO:0000313" key="7">
    <source>
        <dbReference type="RefSeq" id="XP_052742251.1"/>
    </source>
</evidence>
<dbReference type="Proteomes" id="UP001652582">
    <property type="component" value="Chromosome 16"/>
</dbReference>
<evidence type="ECO:0000256" key="1">
    <source>
        <dbReference type="ARBA" id="ARBA00022490"/>
    </source>
</evidence>
<dbReference type="Pfam" id="PF13012">
    <property type="entry name" value="MitMem_reg"/>
    <property type="match status" value="1"/>
</dbReference>
<dbReference type="InterPro" id="IPR027531">
    <property type="entry name" value="eIF3f"/>
</dbReference>
<dbReference type="GO" id="GO:0003743">
    <property type="term" value="F:translation initiation factor activity"/>
    <property type="evidence" value="ECO:0007669"/>
    <property type="project" value="UniProtKB-KW"/>
</dbReference>
<gene>
    <name evidence="7" type="primary">LOC112055449</name>
</gene>
<reference evidence="7" key="1">
    <citation type="submission" date="2025-08" db="UniProtKB">
        <authorList>
            <consortium name="RefSeq"/>
        </authorList>
    </citation>
    <scope>IDENTIFICATION</scope>
</reference>
<comment type="function">
    <text evidence="4">Component of the eukaryotic translation initiation factor 3 (eIF-3) complex, which is involved in protein synthesis of a specialized repertoire of mRNAs and, together with other initiation factors, stimulates binding of mRNA and methionyl-tRNAi to the 40S ribosome. The eIF-3 complex specifically targets and initiates translation of a subset of mRNAs involved in cell proliferation.</text>
</comment>
<organism evidence="6 7">
    <name type="scientific">Bicyclus anynana</name>
    <name type="common">Squinting bush brown butterfly</name>
    <dbReference type="NCBI Taxonomy" id="110368"/>
    <lineage>
        <taxon>Eukaryota</taxon>
        <taxon>Metazoa</taxon>
        <taxon>Ecdysozoa</taxon>
        <taxon>Arthropoda</taxon>
        <taxon>Hexapoda</taxon>
        <taxon>Insecta</taxon>
        <taxon>Pterygota</taxon>
        <taxon>Neoptera</taxon>
        <taxon>Endopterygota</taxon>
        <taxon>Lepidoptera</taxon>
        <taxon>Glossata</taxon>
        <taxon>Ditrysia</taxon>
        <taxon>Papilionoidea</taxon>
        <taxon>Nymphalidae</taxon>
        <taxon>Satyrinae</taxon>
        <taxon>Satyrini</taxon>
        <taxon>Mycalesina</taxon>
        <taxon>Bicyclus</taxon>
    </lineage>
</organism>
<evidence type="ECO:0000256" key="4">
    <source>
        <dbReference type="HAMAP-Rule" id="MF_03005"/>
    </source>
</evidence>
<dbReference type="HAMAP" id="MF_03005">
    <property type="entry name" value="eIF3f"/>
    <property type="match status" value="1"/>
</dbReference>
<dbReference type="Gene3D" id="3.40.140.10">
    <property type="entry name" value="Cytidine Deaminase, domain 2"/>
    <property type="match status" value="1"/>
</dbReference>
<dbReference type="PANTHER" id="PTHR10540">
    <property type="entry name" value="EUKARYOTIC TRANSLATION INITIATION FACTOR 3 SUBUNIT F-RELATED"/>
    <property type="match status" value="1"/>
</dbReference>
<dbReference type="GeneID" id="112055449"/>
<keyword evidence="2 4" id="KW-0396">Initiation factor</keyword>
<evidence type="ECO:0000256" key="2">
    <source>
        <dbReference type="ARBA" id="ARBA00022540"/>
    </source>
</evidence>
<comment type="similarity">
    <text evidence="4">Belongs to the eIF-3 subunit F family.</text>
</comment>
<keyword evidence="3 4" id="KW-0648">Protein biosynthesis</keyword>
<keyword evidence="1 4" id="KW-0963">Cytoplasm</keyword>
<dbReference type="PROSITE" id="PS50249">
    <property type="entry name" value="MPN"/>
    <property type="match status" value="1"/>
</dbReference>
<keyword evidence="6" id="KW-1185">Reference proteome</keyword>
<feature type="domain" description="MPN" evidence="5">
    <location>
        <begin position="7"/>
        <end position="137"/>
    </location>
</feature>
<protein>
    <recommendedName>
        <fullName evidence="4">Eukaryotic translation initiation factor 3 subunit F</fullName>
        <shortName evidence="4">eIF3f</shortName>
    </recommendedName>
    <alternativeName>
        <fullName evidence="4">Eukaryotic translation initiation factor 3 subunit 5</fullName>
    </alternativeName>
</protein>
<dbReference type="CDD" id="cd08064">
    <property type="entry name" value="MPN_eIF3f"/>
    <property type="match status" value="1"/>
</dbReference>
<proteinExistence type="inferred from homology"/>
<dbReference type="SMART" id="SM00232">
    <property type="entry name" value="JAB_MPN"/>
    <property type="match status" value="1"/>
</dbReference>
<evidence type="ECO:0000313" key="6">
    <source>
        <dbReference type="Proteomes" id="UP001652582"/>
    </source>
</evidence>
<dbReference type="PANTHER" id="PTHR10540:SF6">
    <property type="entry name" value="EUKARYOTIC TRANSLATION INITIATION FACTOR 3 SUBUNIT F"/>
    <property type="match status" value="1"/>
</dbReference>
<evidence type="ECO:0000259" key="5">
    <source>
        <dbReference type="PROSITE" id="PS50249"/>
    </source>
</evidence>